<reference evidence="1 2" key="1">
    <citation type="submission" date="2020-02" db="EMBL/GenBank/DDBJ databases">
        <title>Fructobacillus sp. isolated from paper mulberry of Taiwan.</title>
        <authorList>
            <person name="Lin S.-T."/>
        </authorList>
    </citation>
    <scope>NUCLEOTIDE SEQUENCE [LARGE SCALE GENOMIC DNA]</scope>
    <source>
        <strain evidence="1 2">S1-1</strain>
    </source>
</reference>
<evidence type="ECO:0000313" key="1">
    <source>
        <dbReference type="EMBL" id="MBS9337878.1"/>
    </source>
</evidence>
<accession>A0ABS5QXE6</accession>
<dbReference type="Proteomes" id="UP001519503">
    <property type="component" value="Unassembled WGS sequence"/>
</dbReference>
<gene>
    <name evidence="1" type="ORF">G6R30_05300</name>
</gene>
<sequence>MKSKGLMVPAAFVLVAAVLVGAFFIGKSQSATVSQNKAEKSTSTS</sequence>
<name>A0ABS5QXE6_9LACO</name>
<dbReference type="RefSeq" id="WP_213822202.1">
    <property type="nucleotide sequence ID" value="NZ_JAAMFL010000008.1"/>
</dbReference>
<dbReference type="EMBL" id="JAAMFL010000008">
    <property type="protein sequence ID" value="MBS9337878.1"/>
    <property type="molecule type" value="Genomic_DNA"/>
</dbReference>
<protein>
    <submittedName>
        <fullName evidence="1">Uncharacterized protein</fullName>
    </submittedName>
</protein>
<organism evidence="1 2">
    <name type="scientific">Fructobacillus parabroussonetiae</name>
    <dbReference type="NCBI Taxonomy" id="2713174"/>
    <lineage>
        <taxon>Bacteria</taxon>
        <taxon>Bacillati</taxon>
        <taxon>Bacillota</taxon>
        <taxon>Bacilli</taxon>
        <taxon>Lactobacillales</taxon>
        <taxon>Lactobacillaceae</taxon>
        <taxon>Fructobacillus</taxon>
    </lineage>
</organism>
<keyword evidence="2" id="KW-1185">Reference proteome</keyword>
<comment type="caution">
    <text evidence="1">The sequence shown here is derived from an EMBL/GenBank/DDBJ whole genome shotgun (WGS) entry which is preliminary data.</text>
</comment>
<evidence type="ECO:0000313" key="2">
    <source>
        <dbReference type="Proteomes" id="UP001519503"/>
    </source>
</evidence>
<proteinExistence type="predicted"/>